<dbReference type="Proteomes" id="UP000298277">
    <property type="component" value="Unassembled WGS sequence"/>
</dbReference>
<evidence type="ECO:0000313" key="1">
    <source>
        <dbReference type="EMBL" id="TGK36211.1"/>
    </source>
</evidence>
<protein>
    <submittedName>
        <fullName evidence="1">Chromosome partitioning protein ParB</fullName>
    </submittedName>
</protein>
<proteinExistence type="predicted"/>
<dbReference type="EMBL" id="RQFA01000024">
    <property type="protein sequence ID" value="TGK36211.1"/>
    <property type="molecule type" value="Genomic_DNA"/>
</dbReference>
<dbReference type="InterPro" id="IPR036086">
    <property type="entry name" value="ParB/Sulfiredoxin_sf"/>
</dbReference>
<sequence length="258" mass="30041">MEKKKYSNEFEISITELVSYPLPIKRQRKIRPDAVGALKEDIERIGQLEAITISSQKVNGKHLIYKGNRRTQAFTSLVKDGHEKFKTIRARKLLDDDNKRSVRREVYASNNDGEPWYEGDMLDIIALEYPKAKFLQNYSGAPQIGKKKEASLAQEIAEDWAFSLRTAYRWIDRVVEHKGWAVDKQKKTRPYPLLEKNDFKFAQRVAKEYIAAEKRLALAQKGIDKAMKEILDHETKVMKRNEFLAFVEDVKNKKARHA</sequence>
<reference evidence="1" key="1">
    <citation type="journal article" date="2019" name="PLoS Negl. Trop. Dis.">
        <title>Revisiting the worldwide diversity of Leptospira species in the environment.</title>
        <authorList>
            <person name="Vincent A.T."/>
            <person name="Schiettekatte O."/>
            <person name="Bourhy P."/>
            <person name="Veyrier F.J."/>
            <person name="Picardeau M."/>
        </authorList>
    </citation>
    <scope>NUCLEOTIDE SEQUENCE [LARGE SCALE GENOMIC DNA]</scope>
    <source>
        <strain evidence="1">201800299</strain>
    </source>
</reference>
<comment type="caution">
    <text evidence="1">The sequence shown here is derived from an EMBL/GenBank/DDBJ whole genome shotgun (WGS) entry which is preliminary data.</text>
</comment>
<dbReference type="AlphaFoldDB" id="A0A5F1YDS0"/>
<dbReference type="RefSeq" id="WP_135595535.1">
    <property type="nucleotide sequence ID" value="NZ_RQEZ01000086.1"/>
</dbReference>
<name>A0A5F1YDS0_9LEPT</name>
<organism evidence="1 2">
    <name type="scientific">Leptospira gomenensis</name>
    <dbReference type="NCBI Taxonomy" id="2484974"/>
    <lineage>
        <taxon>Bacteria</taxon>
        <taxon>Pseudomonadati</taxon>
        <taxon>Spirochaetota</taxon>
        <taxon>Spirochaetia</taxon>
        <taxon>Leptospirales</taxon>
        <taxon>Leptospiraceae</taxon>
        <taxon>Leptospira</taxon>
    </lineage>
</organism>
<evidence type="ECO:0000313" key="2">
    <source>
        <dbReference type="Proteomes" id="UP000298277"/>
    </source>
</evidence>
<accession>A0A5F1YDS0</accession>
<dbReference type="SUPFAM" id="SSF110849">
    <property type="entry name" value="ParB/Sulfiredoxin"/>
    <property type="match status" value="1"/>
</dbReference>
<gene>
    <name evidence="1" type="ORF">EHQ17_04670</name>
</gene>
<keyword evidence="2" id="KW-1185">Reference proteome</keyword>